<dbReference type="InterPro" id="IPR011993">
    <property type="entry name" value="PH-like_dom_sf"/>
</dbReference>
<keyword evidence="9" id="KW-1185">Reference proteome</keyword>
<feature type="domain" description="PH" evidence="6">
    <location>
        <begin position="585"/>
        <end position="705"/>
    </location>
</feature>
<feature type="compositionally biased region" description="Basic and acidic residues" evidence="4">
    <location>
        <begin position="397"/>
        <end position="409"/>
    </location>
</feature>
<dbReference type="Gene3D" id="2.30.29.30">
    <property type="entry name" value="Pleckstrin-homology domain (PH domain)/Phosphotyrosine-binding domain (PTB)"/>
    <property type="match status" value="1"/>
</dbReference>
<dbReference type="InterPro" id="IPR001849">
    <property type="entry name" value="PH_domain"/>
</dbReference>
<dbReference type="SMART" id="SM00454">
    <property type="entry name" value="SAM"/>
    <property type="match status" value="1"/>
</dbReference>
<evidence type="ECO:0000256" key="3">
    <source>
        <dbReference type="PROSITE-ProRule" id="PRU00192"/>
    </source>
</evidence>
<feature type="compositionally biased region" description="Polar residues" evidence="4">
    <location>
        <begin position="114"/>
        <end position="134"/>
    </location>
</feature>
<dbReference type="Gene3D" id="1.10.150.50">
    <property type="entry name" value="Transcription Factor, Ets-1"/>
    <property type="match status" value="1"/>
</dbReference>
<gene>
    <name evidence="8" type="ORF">DEBR0S4_11408G</name>
</gene>
<evidence type="ECO:0000313" key="8">
    <source>
        <dbReference type="EMBL" id="VUG19135.1"/>
    </source>
</evidence>
<dbReference type="Gene3D" id="2.30.30.40">
    <property type="entry name" value="SH3 Domains"/>
    <property type="match status" value="1"/>
</dbReference>
<dbReference type="SMART" id="SM00326">
    <property type="entry name" value="SH3"/>
    <property type="match status" value="1"/>
</dbReference>
<sequence>MQEQSVSQLYTVIKDFKARLGDELTINKGDAIELISDDREYGDGWYMGKNLRTGKVGLYPKVFTREKTTNGIVNRPSLLRSRSRRFTPQGNSPLQNQPEHLTGVPEESLLHQIPSKQQQSLTTISQNSNNSQDSHVSEFTRKIRDLERRTQLQSQKEFSGGSGNQLNSKANGSRDVASVYTSVHKALNDIDKALAELNIDGDAHPDSQENLGNLSSQDANSPLPLNPEEVENWSPEDVSRWFLDLGFDSLSAGQFATHKINGEILIQMELAYLKELDITSFGTRFEMYKEIEELRLQAKKRRSSIAPNHPDTEQNIPASMVETQQSFTNTSPSNSRAREFLSGFSESTPTEIQRSSGFASTPALRMDGSRASSLVSQPRTPLPRSESQPVGGFQPKKQSEYKSRLDPRNGSDIYLSGVGMSSSSLDLVQPGHVRTGSFGQTSSIYDDANDNTERDTSMSKDTYGTSDSEIESSSSFSFAPSSSKKEQSAPHENSLQQDPQNDPEMQNTKQQETFANDRIQNERRTVSAKEHSSQDLQKDREPAGKRIMSATAALRSLTQYRSSKMKTSAFQEGIRRITPDSAAKKAECSGWMFKRGNLSIGSWKQRFFVLNKTRLAYFASMKDKREKGLIDITSHKVLPAIESEDKVTAAFAATAGFGRYCFKLVPPAPGSRKGLTFTQQKVHYFAVDSKDEMRKWMAALMKATIEMDDTVPVISSCMTPTIPLQRAQELLQEARKNANTNIEIMKKMKEREKGSLFGGDGSNSQQNASTDSGSVQHSFQNSGTSSGSAVTTPTSDAKSSKRATSTNGMSTPYLLTSGLMSPNATSGVNNESPQRPPPIITKLDNDMDLSSPGSPEESTPHSSTSLKNAMDAVGRRVMSLRRSSK</sequence>
<organism evidence="8 9">
    <name type="scientific">Dekkera bruxellensis</name>
    <name type="common">Brettanomyces custersii</name>
    <dbReference type="NCBI Taxonomy" id="5007"/>
    <lineage>
        <taxon>Eukaryota</taxon>
        <taxon>Fungi</taxon>
        <taxon>Dikarya</taxon>
        <taxon>Ascomycota</taxon>
        <taxon>Saccharomycotina</taxon>
        <taxon>Pichiomycetes</taxon>
        <taxon>Pichiales</taxon>
        <taxon>Pichiaceae</taxon>
        <taxon>Brettanomyces</taxon>
    </lineage>
</organism>
<dbReference type="SUPFAM" id="SSF50044">
    <property type="entry name" value="SH3-domain"/>
    <property type="match status" value="1"/>
</dbReference>
<feature type="region of interest" description="Disordered" evidence="4">
    <location>
        <begin position="112"/>
        <end position="138"/>
    </location>
</feature>
<feature type="compositionally biased region" description="Low complexity" evidence="4">
    <location>
        <begin position="850"/>
        <end position="865"/>
    </location>
</feature>
<dbReference type="PROSITE" id="PS50002">
    <property type="entry name" value="SH3"/>
    <property type="match status" value="1"/>
</dbReference>
<dbReference type="Proteomes" id="UP000478008">
    <property type="component" value="Unassembled WGS sequence"/>
</dbReference>
<feature type="domain" description="SAM" evidence="7">
    <location>
        <begin position="233"/>
        <end position="297"/>
    </location>
</feature>
<evidence type="ECO:0000256" key="4">
    <source>
        <dbReference type="SAM" id="MobiDB-lite"/>
    </source>
</evidence>
<dbReference type="GO" id="GO:0055037">
    <property type="term" value="C:recycling endosome"/>
    <property type="evidence" value="ECO:0007669"/>
    <property type="project" value="TreeGrafter"/>
</dbReference>
<dbReference type="InterPro" id="IPR035551">
    <property type="entry name" value="Boi1/2_SH3"/>
</dbReference>
<evidence type="ECO:0000259" key="5">
    <source>
        <dbReference type="PROSITE" id="PS50002"/>
    </source>
</evidence>
<feature type="region of interest" description="Disordered" evidence="4">
    <location>
        <begin position="753"/>
        <end position="885"/>
    </location>
</feature>
<dbReference type="GO" id="GO:0007032">
    <property type="term" value="P:endosome organization"/>
    <property type="evidence" value="ECO:0007669"/>
    <property type="project" value="TreeGrafter"/>
</dbReference>
<dbReference type="InterPro" id="IPR013761">
    <property type="entry name" value="SAM/pointed_sf"/>
</dbReference>
<dbReference type="Pfam" id="PF00018">
    <property type="entry name" value="SH3_1"/>
    <property type="match status" value="1"/>
</dbReference>
<dbReference type="CDD" id="cd09535">
    <property type="entry name" value="SAM_BOI-like_fungal"/>
    <property type="match status" value="1"/>
</dbReference>
<feature type="region of interest" description="Disordered" evidence="4">
    <location>
        <begin position="151"/>
        <end position="173"/>
    </location>
</feature>
<keyword evidence="2" id="KW-0597">Phosphoprotein</keyword>
<feature type="compositionally biased region" description="Polar residues" evidence="4">
    <location>
        <begin position="208"/>
        <end position="220"/>
    </location>
</feature>
<dbReference type="SUPFAM" id="SSF50729">
    <property type="entry name" value="PH domain-like"/>
    <property type="match status" value="1"/>
</dbReference>
<dbReference type="PANTHER" id="PTHR22902">
    <property type="entry name" value="SESQUIPEDALIAN"/>
    <property type="match status" value="1"/>
</dbReference>
<dbReference type="GO" id="GO:0042147">
    <property type="term" value="P:retrograde transport, endosome to Golgi"/>
    <property type="evidence" value="ECO:0007669"/>
    <property type="project" value="TreeGrafter"/>
</dbReference>
<feature type="compositionally biased region" description="Basic and acidic residues" evidence="4">
    <location>
        <begin position="519"/>
        <end position="543"/>
    </location>
</feature>
<feature type="compositionally biased region" description="Polar residues" evidence="4">
    <location>
        <begin position="762"/>
        <end position="833"/>
    </location>
</feature>
<dbReference type="GO" id="GO:0001881">
    <property type="term" value="P:receptor recycling"/>
    <property type="evidence" value="ECO:0007669"/>
    <property type="project" value="TreeGrafter"/>
</dbReference>
<dbReference type="SMART" id="SM00233">
    <property type="entry name" value="PH"/>
    <property type="match status" value="1"/>
</dbReference>
<name>A0A7D9CYW3_DEKBR</name>
<feature type="compositionally biased region" description="Polar residues" evidence="4">
    <location>
        <begin position="345"/>
        <end position="359"/>
    </location>
</feature>
<dbReference type="GO" id="GO:0005829">
    <property type="term" value="C:cytosol"/>
    <property type="evidence" value="ECO:0007669"/>
    <property type="project" value="GOC"/>
</dbReference>
<dbReference type="AlphaFoldDB" id="A0A7D9CYW3"/>
<dbReference type="SUPFAM" id="SSF47769">
    <property type="entry name" value="SAM/Pointed domain"/>
    <property type="match status" value="1"/>
</dbReference>
<dbReference type="InterPro" id="IPR001660">
    <property type="entry name" value="SAM"/>
</dbReference>
<dbReference type="GO" id="GO:0005802">
    <property type="term" value="C:trans-Golgi network"/>
    <property type="evidence" value="ECO:0007669"/>
    <property type="project" value="TreeGrafter"/>
</dbReference>
<evidence type="ECO:0000256" key="2">
    <source>
        <dbReference type="ARBA" id="ARBA00022553"/>
    </source>
</evidence>
<feature type="domain" description="SH3" evidence="5">
    <location>
        <begin position="5"/>
        <end position="69"/>
    </location>
</feature>
<protein>
    <submittedName>
        <fullName evidence="8">DEBR0S4_11408g1_1</fullName>
    </submittedName>
</protein>
<accession>A0A7D9CYW3</accession>
<dbReference type="EMBL" id="CABFWN010000004">
    <property type="protein sequence ID" value="VUG19135.1"/>
    <property type="molecule type" value="Genomic_DNA"/>
</dbReference>
<dbReference type="InterPro" id="IPR045188">
    <property type="entry name" value="Boi1/Boi2-like"/>
</dbReference>
<dbReference type="PANTHER" id="PTHR22902:SF27">
    <property type="entry name" value="PLECKSTRIN HOMOLOGY DOMAIN-CONTAINING FAMILY A MEMBER 3"/>
    <property type="match status" value="1"/>
</dbReference>
<feature type="compositionally biased region" description="Polar residues" evidence="4">
    <location>
        <begin position="370"/>
        <end position="379"/>
    </location>
</feature>
<dbReference type="InterPro" id="IPR001452">
    <property type="entry name" value="SH3_domain"/>
</dbReference>
<feature type="region of interest" description="Disordered" evidence="4">
    <location>
        <begin position="77"/>
        <end position="100"/>
    </location>
</feature>
<feature type="compositionally biased region" description="Polar residues" evidence="4">
    <location>
        <begin position="490"/>
        <end position="514"/>
    </location>
</feature>
<reference evidence="8 9" key="1">
    <citation type="submission" date="2019-07" db="EMBL/GenBank/DDBJ databases">
        <authorList>
            <person name="Friedrich A."/>
            <person name="Schacherer J."/>
        </authorList>
    </citation>
    <scope>NUCLEOTIDE SEQUENCE [LARGE SCALE GENOMIC DNA]</scope>
</reference>
<proteinExistence type="predicted"/>
<keyword evidence="1 3" id="KW-0728">SH3 domain</keyword>
<dbReference type="PROSITE" id="PS50105">
    <property type="entry name" value="SAM_DOMAIN"/>
    <property type="match status" value="1"/>
</dbReference>
<dbReference type="PROSITE" id="PS50003">
    <property type="entry name" value="PH_DOMAIN"/>
    <property type="match status" value="1"/>
</dbReference>
<dbReference type="InterPro" id="IPR036028">
    <property type="entry name" value="SH3-like_dom_sf"/>
</dbReference>
<dbReference type="CDD" id="cd11886">
    <property type="entry name" value="SH3_BOI"/>
    <property type="match status" value="1"/>
</dbReference>
<evidence type="ECO:0000256" key="1">
    <source>
        <dbReference type="ARBA" id="ARBA00022443"/>
    </source>
</evidence>
<dbReference type="Pfam" id="PF07647">
    <property type="entry name" value="SAM_2"/>
    <property type="match status" value="1"/>
</dbReference>
<feature type="compositionally biased region" description="Polar residues" evidence="4">
    <location>
        <begin position="86"/>
        <end position="99"/>
    </location>
</feature>
<evidence type="ECO:0000259" key="7">
    <source>
        <dbReference type="PROSITE" id="PS50105"/>
    </source>
</evidence>
<feature type="compositionally biased region" description="Low complexity" evidence="4">
    <location>
        <begin position="471"/>
        <end position="482"/>
    </location>
</feature>
<dbReference type="FunFam" id="2.30.29.30:FF:000230">
    <property type="entry name" value="Polarized growth protein (Boi2)"/>
    <property type="match status" value="1"/>
</dbReference>
<evidence type="ECO:0000259" key="6">
    <source>
        <dbReference type="PROSITE" id="PS50003"/>
    </source>
</evidence>
<feature type="region of interest" description="Disordered" evidence="4">
    <location>
        <begin position="345"/>
        <end position="543"/>
    </location>
</feature>
<dbReference type="Pfam" id="PF00169">
    <property type="entry name" value="PH"/>
    <property type="match status" value="1"/>
</dbReference>
<dbReference type="GO" id="GO:0005769">
    <property type="term" value="C:early endosome"/>
    <property type="evidence" value="ECO:0007669"/>
    <property type="project" value="TreeGrafter"/>
</dbReference>
<feature type="region of interest" description="Disordered" evidence="4">
    <location>
        <begin position="200"/>
        <end position="223"/>
    </location>
</feature>
<evidence type="ECO:0000313" key="9">
    <source>
        <dbReference type="Proteomes" id="UP000478008"/>
    </source>
</evidence>